<dbReference type="OMA" id="HIMHGEV"/>
<accession>A0A915JBC8</accession>
<keyword evidence="4" id="KW-0540">Nuclease</keyword>
<keyword evidence="6" id="KW-0378">Hydrolase</keyword>
<comment type="cofactor">
    <cofactor evidence="1">
        <name>a divalent metal cation</name>
        <dbReference type="ChEBI" id="CHEBI:60240"/>
    </cofactor>
</comment>
<evidence type="ECO:0000259" key="8">
    <source>
        <dbReference type="Pfam" id="PF13359"/>
    </source>
</evidence>
<dbReference type="GO" id="GO:0046872">
    <property type="term" value="F:metal ion binding"/>
    <property type="evidence" value="ECO:0007669"/>
    <property type="project" value="UniProtKB-KW"/>
</dbReference>
<comment type="subcellular location">
    <subcellularLocation>
        <location evidence="2">Nucleus</location>
    </subcellularLocation>
</comment>
<dbReference type="GO" id="GO:0005634">
    <property type="term" value="C:nucleus"/>
    <property type="evidence" value="ECO:0007669"/>
    <property type="project" value="UniProtKB-SubCell"/>
</dbReference>
<evidence type="ECO:0000256" key="1">
    <source>
        <dbReference type="ARBA" id="ARBA00001968"/>
    </source>
</evidence>
<sequence length="216" mass="25599">MVGRLLLLLNEERRNNIRINRIFRDRSNPLDIYNDVDLYQRYRFDRPSILHITDLLANQLNTTKRNYAMLPVQQVLMTLRYYATAGREDGFILGDSGYPCKPWLLTPFRNPENRNQLNFNAAHRRTRVIIEQTFGRWKRRFHIMHGEVRIKPSKVTKLIIATSILHNLAIDRNQRDFDDVFEDELEGIEIADYNDALGPENGKTFRLHIANSYFHL</sequence>
<name>A0A915JBC8_ROMCU</name>
<dbReference type="Proteomes" id="UP000887565">
    <property type="component" value="Unplaced"/>
</dbReference>
<reference evidence="10" key="1">
    <citation type="submission" date="2022-11" db="UniProtKB">
        <authorList>
            <consortium name="WormBaseParasite"/>
        </authorList>
    </citation>
    <scope>IDENTIFICATION</scope>
</reference>
<keyword evidence="7" id="KW-0539">Nucleus</keyword>
<keyword evidence="9" id="KW-1185">Reference proteome</keyword>
<organism evidence="9 10">
    <name type="scientific">Romanomermis culicivorax</name>
    <name type="common">Nematode worm</name>
    <dbReference type="NCBI Taxonomy" id="13658"/>
    <lineage>
        <taxon>Eukaryota</taxon>
        <taxon>Metazoa</taxon>
        <taxon>Ecdysozoa</taxon>
        <taxon>Nematoda</taxon>
        <taxon>Enoplea</taxon>
        <taxon>Dorylaimia</taxon>
        <taxon>Mermithida</taxon>
        <taxon>Mermithoidea</taxon>
        <taxon>Mermithidae</taxon>
        <taxon>Romanomermis</taxon>
    </lineage>
</organism>
<evidence type="ECO:0000256" key="5">
    <source>
        <dbReference type="ARBA" id="ARBA00022723"/>
    </source>
</evidence>
<evidence type="ECO:0000313" key="10">
    <source>
        <dbReference type="WBParaSite" id="nRc.2.0.1.t23090-RA"/>
    </source>
</evidence>
<evidence type="ECO:0000256" key="6">
    <source>
        <dbReference type="ARBA" id="ARBA00022801"/>
    </source>
</evidence>
<dbReference type="GO" id="GO:0016787">
    <property type="term" value="F:hydrolase activity"/>
    <property type="evidence" value="ECO:0007669"/>
    <property type="project" value="UniProtKB-KW"/>
</dbReference>
<dbReference type="Pfam" id="PF13359">
    <property type="entry name" value="DDE_Tnp_4"/>
    <property type="match status" value="1"/>
</dbReference>
<evidence type="ECO:0000256" key="4">
    <source>
        <dbReference type="ARBA" id="ARBA00022722"/>
    </source>
</evidence>
<dbReference type="GO" id="GO:0004518">
    <property type="term" value="F:nuclease activity"/>
    <property type="evidence" value="ECO:0007669"/>
    <property type="project" value="UniProtKB-KW"/>
</dbReference>
<evidence type="ECO:0000256" key="2">
    <source>
        <dbReference type="ARBA" id="ARBA00004123"/>
    </source>
</evidence>
<dbReference type="WBParaSite" id="nRc.2.0.1.t23090-RA">
    <property type="protein sequence ID" value="nRc.2.0.1.t23090-RA"/>
    <property type="gene ID" value="nRc.2.0.1.g23090"/>
</dbReference>
<keyword evidence="5" id="KW-0479">Metal-binding</keyword>
<evidence type="ECO:0000256" key="3">
    <source>
        <dbReference type="ARBA" id="ARBA00006958"/>
    </source>
</evidence>
<dbReference type="PANTHER" id="PTHR22930:SF85">
    <property type="entry name" value="GH03217P-RELATED"/>
    <property type="match status" value="1"/>
</dbReference>
<comment type="similarity">
    <text evidence="3">Belongs to the HARBI1 family.</text>
</comment>
<proteinExistence type="inferred from homology"/>
<dbReference type="InterPro" id="IPR027806">
    <property type="entry name" value="HARBI1_dom"/>
</dbReference>
<evidence type="ECO:0000256" key="7">
    <source>
        <dbReference type="ARBA" id="ARBA00023242"/>
    </source>
</evidence>
<feature type="domain" description="DDE Tnp4" evidence="8">
    <location>
        <begin position="87"/>
        <end position="167"/>
    </location>
</feature>
<dbReference type="InterPro" id="IPR045249">
    <property type="entry name" value="HARBI1-like"/>
</dbReference>
<evidence type="ECO:0000313" key="9">
    <source>
        <dbReference type="Proteomes" id="UP000887565"/>
    </source>
</evidence>
<protein>
    <submittedName>
        <fullName evidence="10">DDE Tnp4 domain-containing protein</fullName>
    </submittedName>
</protein>
<dbReference type="AlphaFoldDB" id="A0A915JBC8"/>
<dbReference type="PANTHER" id="PTHR22930">
    <property type="match status" value="1"/>
</dbReference>